<dbReference type="EMBL" id="VSSQ01119784">
    <property type="protein sequence ID" value="MPN53056.1"/>
    <property type="molecule type" value="Genomic_DNA"/>
</dbReference>
<organism evidence="1">
    <name type="scientific">bioreactor metagenome</name>
    <dbReference type="NCBI Taxonomy" id="1076179"/>
    <lineage>
        <taxon>unclassified sequences</taxon>
        <taxon>metagenomes</taxon>
        <taxon>ecological metagenomes</taxon>
    </lineage>
</organism>
<name>A0A645IPQ3_9ZZZZ</name>
<dbReference type="AlphaFoldDB" id="A0A645IPQ3"/>
<protein>
    <submittedName>
        <fullName evidence="1">Uncharacterized protein</fullName>
    </submittedName>
</protein>
<proteinExistence type="predicted"/>
<reference evidence="1" key="1">
    <citation type="submission" date="2019-08" db="EMBL/GenBank/DDBJ databases">
        <authorList>
            <person name="Kucharzyk K."/>
            <person name="Murdoch R.W."/>
            <person name="Higgins S."/>
            <person name="Loffler F."/>
        </authorList>
    </citation>
    <scope>NUCLEOTIDE SEQUENCE</scope>
</reference>
<gene>
    <name evidence="1" type="ORF">SDC9_200719</name>
</gene>
<accession>A0A645IPQ3</accession>
<sequence length="62" mass="7134">MFKGTKKAIKQKRVEIDRVPKINFKEIPSTSILNKLQETRPNPRKTGIKTIAEKRIESTAIL</sequence>
<comment type="caution">
    <text evidence="1">The sequence shown here is derived from an EMBL/GenBank/DDBJ whole genome shotgun (WGS) entry which is preliminary data.</text>
</comment>
<evidence type="ECO:0000313" key="1">
    <source>
        <dbReference type="EMBL" id="MPN53056.1"/>
    </source>
</evidence>